<dbReference type="RefSeq" id="WP_091369232.1">
    <property type="nucleotide sequence ID" value="NZ_LT629740.1"/>
</dbReference>
<organism evidence="2 3">
    <name type="scientific">Mucilaginibacter mallensis</name>
    <dbReference type="NCBI Taxonomy" id="652787"/>
    <lineage>
        <taxon>Bacteria</taxon>
        <taxon>Pseudomonadati</taxon>
        <taxon>Bacteroidota</taxon>
        <taxon>Sphingobacteriia</taxon>
        <taxon>Sphingobacteriales</taxon>
        <taxon>Sphingobacteriaceae</taxon>
        <taxon>Mucilaginibacter</taxon>
    </lineage>
</organism>
<keyword evidence="1" id="KW-0812">Transmembrane</keyword>
<accession>A0A1H1Q397</accession>
<evidence type="ECO:0000313" key="2">
    <source>
        <dbReference type="EMBL" id="SDS17469.1"/>
    </source>
</evidence>
<proteinExistence type="predicted"/>
<evidence type="ECO:0000313" key="3">
    <source>
        <dbReference type="Proteomes" id="UP000199679"/>
    </source>
</evidence>
<sequence length="98" mass="11191">MDSVTLSVIVTIIISVIVVDIYKRQKDRITVNLHGDNLKQLLTITALDYKYGDADNTNDDDHQLLTNELTALINSYEKAEISQESFQKQMDYLINTLN</sequence>
<reference evidence="2 3" key="1">
    <citation type="submission" date="2016-10" db="EMBL/GenBank/DDBJ databases">
        <authorList>
            <person name="de Groot N.N."/>
        </authorList>
    </citation>
    <scope>NUCLEOTIDE SEQUENCE [LARGE SCALE GENOMIC DNA]</scope>
    <source>
        <strain evidence="2 3">MP1X4</strain>
    </source>
</reference>
<name>A0A1H1Q397_MUCMA</name>
<dbReference type="EMBL" id="LT629740">
    <property type="protein sequence ID" value="SDS17469.1"/>
    <property type="molecule type" value="Genomic_DNA"/>
</dbReference>
<keyword evidence="3" id="KW-1185">Reference proteome</keyword>
<dbReference type="Proteomes" id="UP000199679">
    <property type="component" value="Chromosome I"/>
</dbReference>
<evidence type="ECO:0000256" key="1">
    <source>
        <dbReference type="SAM" id="Phobius"/>
    </source>
</evidence>
<feature type="transmembrane region" description="Helical" evidence="1">
    <location>
        <begin position="6"/>
        <end position="22"/>
    </location>
</feature>
<gene>
    <name evidence="2" type="ORF">SAMN05216490_0674</name>
</gene>
<protein>
    <submittedName>
        <fullName evidence="2">Uncharacterized protein</fullName>
    </submittedName>
</protein>
<keyword evidence="1" id="KW-1133">Transmembrane helix</keyword>
<dbReference type="AlphaFoldDB" id="A0A1H1Q397"/>
<keyword evidence="1" id="KW-0472">Membrane</keyword>